<comment type="catalytic activity">
    <reaction evidence="14 15">
        <text>ATP + H2O = ADP + phosphate + H(+)</text>
        <dbReference type="Rhea" id="RHEA:13065"/>
        <dbReference type="ChEBI" id="CHEBI:15377"/>
        <dbReference type="ChEBI" id="CHEBI:15378"/>
        <dbReference type="ChEBI" id="CHEBI:30616"/>
        <dbReference type="ChEBI" id="CHEBI:43474"/>
        <dbReference type="ChEBI" id="CHEBI:456216"/>
        <dbReference type="EC" id="5.6.2.4"/>
    </reaction>
</comment>
<dbReference type="EC" id="5.6.2.4" evidence="13 15"/>
<dbReference type="SMART" id="SM00490">
    <property type="entry name" value="HELICc"/>
    <property type="match status" value="2"/>
</dbReference>
<dbReference type="PROSITE" id="PS51192">
    <property type="entry name" value="HELICASE_ATP_BIND_1"/>
    <property type="match status" value="1"/>
</dbReference>
<proteinExistence type="inferred from homology"/>
<dbReference type="Pfam" id="PF00270">
    <property type="entry name" value="DEAD"/>
    <property type="match status" value="1"/>
</dbReference>
<dbReference type="GO" id="GO:0005524">
    <property type="term" value="F:ATP binding"/>
    <property type="evidence" value="ECO:0007669"/>
    <property type="project" value="UniProtKB-KW"/>
</dbReference>
<dbReference type="GO" id="GO:0006281">
    <property type="term" value="P:DNA repair"/>
    <property type="evidence" value="ECO:0007669"/>
    <property type="project" value="UniProtKB-UniRule"/>
</dbReference>
<name>A0A943EJM9_9FIRM</name>
<protein>
    <recommendedName>
        <fullName evidence="2 15">ATP-dependent DNA helicase RecG</fullName>
        <ecNumber evidence="13 15">5.6.2.4</ecNumber>
    </recommendedName>
</protein>
<dbReference type="Pfam" id="PF19833">
    <property type="entry name" value="RecG_dom3_C"/>
    <property type="match status" value="1"/>
</dbReference>
<evidence type="ECO:0000259" key="16">
    <source>
        <dbReference type="PROSITE" id="PS51192"/>
    </source>
</evidence>
<dbReference type="NCBIfam" id="NF008168">
    <property type="entry name" value="PRK10917.2-2"/>
    <property type="match status" value="1"/>
</dbReference>
<evidence type="ECO:0000256" key="2">
    <source>
        <dbReference type="ARBA" id="ARBA00017846"/>
    </source>
</evidence>
<dbReference type="EMBL" id="JAGZCZ010000004">
    <property type="protein sequence ID" value="MBS5519525.1"/>
    <property type="molecule type" value="Genomic_DNA"/>
</dbReference>
<dbReference type="InterPro" id="IPR011545">
    <property type="entry name" value="DEAD/DEAH_box_helicase_dom"/>
</dbReference>
<dbReference type="SUPFAM" id="SSF50249">
    <property type="entry name" value="Nucleic acid-binding proteins"/>
    <property type="match status" value="1"/>
</dbReference>
<dbReference type="Pfam" id="PF00271">
    <property type="entry name" value="Helicase_C"/>
    <property type="match status" value="1"/>
</dbReference>
<evidence type="ECO:0000256" key="5">
    <source>
        <dbReference type="ARBA" id="ARBA00022801"/>
    </source>
</evidence>
<organism evidence="18 19">
    <name type="scientific">Acidaminococcus intestini</name>
    <dbReference type="NCBI Taxonomy" id="187327"/>
    <lineage>
        <taxon>Bacteria</taxon>
        <taxon>Bacillati</taxon>
        <taxon>Bacillota</taxon>
        <taxon>Negativicutes</taxon>
        <taxon>Acidaminococcales</taxon>
        <taxon>Acidaminococcaceae</taxon>
        <taxon>Acidaminococcus</taxon>
    </lineage>
</organism>
<dbReference type="GO" id="GO:0003677">
    <property type="term" value="F:DNA binding"/>
    <property type="evidence" value="ECO:0007669"/>
    <property type="project" value="UniProtKB-KW"/>
</dbReference>
<evidence type="ECO:0000256" key="10">
    <source>
        <dbReference type="ARBA" id="ARBA00023204"/>
    </source>
</evidence>
<dbReference type="NCBIfam" id="TIGR00643">
    <property type="entry name" value="recG"/>
    <property type="match status" value="1"/>
</dbReference>
<keyword evidence="9 15" id="KW-0233">DNA recombination</keyword>
<evidence type="ECO:0000259" key="17">
    <source>
        <dbReference type="PROSITE" id="PS51194"/>
    </source>
</evidence>
<dbReference type="InterPro" id="IPR045562">
    <property type="entry name" value="RecG_dom3_C"/>
</dbReference>
<dbReference type="InterPro" id="IPR014001">
    <property type="entry name" value="Helicase_ATP-bd"/>
</dbReference>
<keyword evidence="7 15" id="KW-0067">ATP-binding</keyword>
<dbReference type="PROSITE" id="PS51194">
    <property type="entry name" value="HELICASE_CTER"/>
    <property type="match status" value="1"/>
</dbReference>
<evidence type="ECO:0000256" key="8">
    <source>
        <dbReference type="ARBA" id="ARBA00023125"/>
    </source>
</evidence>
<evidence type="ECO:0000256" key="12">
    <source>
        <dbReference type="ARBA" id="ARBA00034617"/>
    </source>
</evidence>
<dbReference type="PANTHER" id="PTHR47964:SF1">
    <property type="entry name" value="ATP-DEPENDENT DNA HELICASE HOMOLOG RECG, CHLOROPLASTIC"/>
    <property type="match status" value="1"/>
</dbReference>
<comment type="catalytic activity">
    <reaction evidence="12 15">
        <text>Couples ATP hydrolysis with the unwinding of duplex DNA by translocating in the 3'-5' direction.</text>
        <dbReference type="EC" id="5.6.2.4"/>
    </reaction>
</comment>
<evidence type="ECO:0000256" key="3">
    <source>
        <dbReference type="ARBA" id="ARBA00022741"/>
    </source>
</evidence>
<evidence type="ECO:0000256" key="9">
    <source>
        <dbReference type="ARBA" id="ARBA00023172"/>
    </source>
</evidence>
<evidence type="ECO:0000313" key="19">
    <source>
        <dbReference type="Proteomes" id="UP000754226"/>
    </source>
</evidence>
<accession>A0A943EJM9</accession>
<dbReference type="InterPro" id="IPR047112">
    <property type="entry name" value="RecG/Mfd"/>
</dbReference>
<dbReference type="SUPFAM" id="SSF52540">
    <property type="entry name" value="P-loop containing nucleoside triphosphate hydrolases"/>
    <property type="match status" value="2"/>
</dbReference>
<evidence type="ECO:0000256" key="15">
    <source>
        <dbReference type="RuleBase" id="RU363016"/>
    </source>
</evidence>
<dbReference type="Gene3D" id="3.40.50.300">
    <property type="entry name" value="P-loop containing nucleotide triphosphate hydrolases"/>
    <property type="match status" value="2"/>
</dbReference>
<dbReference type="InterPro" id="IPR012340">
    <property type="entry name" value="NA-bd_OB-fold"/>
</dbReference>
<keyword evidence="8" id="KW-0238">DNA-binding</keyword>
<dbReference type="GO" id="GO:0043138">
    <property type="term" value="F:3'-5' DNA helicase activity"/>
    <property type="evidence" value="ECO:0007669"/>
    <property type="project" value="UniProtKB-EC"/>
</dbReference>
<evidence type="ECO:0000313" key="18">
    <source>
        <dbReference type="EMBL" id="MBS5519525.1"/>
    </source>
</evidence>
<dbReference type="GO" id="GO:0006310">
    <property type="term" value="P:DNA recombination"/>
    <property type="evidence" value="ECO:0007669"/>
    <property type="project" value="UniProtKB-UniRule"/>
</dbReference>
<evidence type="ECO:0000256" key="1">
    <source>
        <dbReference type="ARBA" id="ARBA00007504"/>
    </source>
</evidence>
<comment type="caution">
    <text evidence="18">The sequence shown here is derived from an EMBL/GenBank/DDBJ whole genome shotgun (WGS) entry which is preliminary data.</text>
</comment>
<dbReference type="Pfam" id="PF17191">
    <property type="entry name" value="RecG_wedge"/>
    <property type="match status" value="1"/>
</dbReference>
<reference evidence="18" key="1">
    <citation type="submission" date="2021-02" db="EMBL/GenBank/DDBJ databases">
        <title>Infant gut strain persistence is associated with maternal origin, phylogeny, and functional potential including surface adhesion and iron acquisition.</title>
        <authorList>
            <person name="Lou Y.C."/>
        </authorList>
    </citation>
    <scope>NUCLEOTIDE SEQUENCE</scope>
    <source>
        <strain evidence="18">L3_106_000M1_dasL3_106_000M1_concoct_15</strain>
    </source>
</reference>
<dbReference type="NCBIfam" id="NF008165">
    <property type="entry name" value="PRK10917.1-3"/>
    <property type="match status" value="1"/>
</dbReference>
<evidence type="ECO:0000256" key="14">
    <source>
        <dbReference type="ARBA" id="ARBA00048988"/>
    </source>
</evidence>
<evidence type="ECO:0000256" key="13">
    <source>
        <dbReference type="ARBA" id="ARBA00034808"/>
    </source>
</evidence>
<evidence type="ECO:0000256" key="11">
    <source>
        <dbReference type="ARBA" id="ARBA00023235"/>
    </source>
</evidence>
<evidence type="ECO:0000256" key="7">
    <source>
        <dbReference type="ARBA" id="ARBA00022840"/>
    </source>
</evidence>
<dbReference type="Gene3D" id="2.40.50.140">
    <property type="entry name" value="Nucleic acid-binding proteins"/>
    <property type="match status" value="1"/>
</dbReference>
<feature type="domain" description="Helicase C-terminal" evidence="17">
    <location>
        <begin position="459"/>
        <end position="629"/>
    </location>
</feature>
<dbReference type="SMART" id="SM00487">
    <property type="entry name" value="DEXDc"/>
    <property type="match status" value="1"/>
</dbReference>
<keyword evidence="10 15" id="KW-0234">DNA repair</keyword>
<comment type="similarity">
    <text evidence="1 15">Belongs to the helicase family. RecG subfamily.</text>
</comment>
<gene>
    <name evidence="18" type="primary">recG</name>
    <name evidence="18" type="ORF">KHX13_04195</name>
</gene>
<evidence type="ECO:0000256" key="6">
    <source>
        <dbReference type="ARBA" id="ARBA00022806"/>
    </source>
</evidence>
<dbReference type="CDD" id="cd17992">
    <property type="entry name" value="DEXHc_RecG"/>
    <property type="match status" value="1"/>
</dbReference>
<keyword evidence="11" id="KW-0413">Isomerase</keyword>
<dbReference type="InterPro" id="IPR001650">
    <property type="entry name" value="Helicase_C-like"/>
</dbReference>
<evidence type="ECO:0000256" key="4">
    <source>
        <dbReference type="ARBA" id="ARBA00022763"/>
    </source>
</evidence>
<dbReference type="GO" id="GO:0016787">
    <property type="term" value="F:hydrolase activity"/>
    <property type="evidence" value="ECO:0007669"/>
    <property type="project" value="UniProtKB-KW"/>
</dbReference>
<comment type="function">
    <text evidence="15">Plays a critical role in recombination and DNA repair. Helps process Holliday junction intermediates to mature products by catalyzing branch migration. Has replication fork regression activity, unwinds stalled or blocked replication forks to make a HJ that can be resolved. Has a DNA unwinding activity characteristic of a DNA helicase with 3'-5' polarity.</text>
</comment>
<dbReference type="AlphaFoldDB" id="A0A943EJM9"/>
<dbReference type="Proteomes" id="UP000754226">
    <property type="component" value="Unassembled WGS sequence"/>
</dbReference>
<keyword evidence="5 15" id="KW-0378">Hydrolase</keyword>
<keyword evidence="3 15" id="KW-0547">Nucleotide-binding</keyword>
<dbReference type="InterPro" id="IPR033454">
    <property type="entry name" value="RecG_wedge"/>
</dbReference>
<dbReference type="PANTHER" id="PTHR47964">
    <property type="entry name" value="ATP-DEPENDENT DNA HELICASE HOMOLOG RECG, CHLOROPLASTIC"/>
    <property type="match status" value="1"/>
</dbReference>
<dbReference type="InterPro" id="IPR027417">
    <property type="entry name" value="P-loop_NTPase"/>
</dbReference>
<dbReference type="InterPro" id="IPR004609">
    <property type="entry name" value="ATP-dep_DNA_helicase_RecG"/>
</dbReference>
<sequence length="698" mass="77082">MKKIEAQTQSLPWWKKPVSSLKGIGPKKAVEFEGLGIVTIGDLLNHFPRQGCYLDYSHVKTIRELTLDGSMQLFRGQIARIIKRRSARNMRYASVVVSDGTAFAEIFLFGAQVYTVRYLENGDDVLVIGKVGPGRTAKAVTQAVISKVKDESPKAPGILPTYALSGSLTQKNVRSAVRQALLLAKDDLPECLPDWIMRKKGFLSRYEALEAIHFPPSLEKMEEARRRFIFEELFFIQCGLLHHRAKIKKRSLGIKMGHCGPLWQSVLDHLGFTLTESQKKAWQEINDDMESPEPMNRLLQGDVGSGKTAVAMLALAKAAENGYQGCLMAPTEILAEQHYQEMQKVLEPLGIHTALLTGSLSQTARREVLEGLADGTIKAVVGTYALIQDAVVFHSLALAITDEQHRFGVEQRSRLSGKSSYAPHVLVMTATPIPRTLALTVYGDLDVSLMKGLPPGRKPIKTLCYTDEKRAEVYAGLIHQVKEGHQAYIVAPLIEGSDMVDAKSATDLYEELTQTFLKGIPCGLLHGRLKAEEKDAVMADFVSGKTKVLIATTVIEVGVNVPNATLMIIEGADRFGLAQMHQLRGRVGRGSSQSYCVLLTGSNQLQTLERLQIMRSCSDGFLLAEKDMELRGAGQLFGVRQHGLPDLYIADILRDTDTLVEAREYAKRSMADPQGARFIEEGVAAAQFDGRFEQIFNS</sequence>
<keyword evidence="4 15" id="KW-0227">DNA damage</keyword>
<keyword evidence="6 15" id="KW-0347">Helicase</keyword>
<feature type="domain" description="Helicase ATP-binding" evidence="16">
    <location>
        <begin position="288"/>
        <end position="450"/>
    </location>
</feature>